<accession>A0A1W6MIA3</accession>
<reference evidence="5 6" key="1">
    <citation type="submission" date="2016-11" db="EMBL/GenBank/DDBJ databases">
        <title>Trade-off between light-utilization and light-protection in marine flavobacteria.</title>
        <authorList>
            <person name="Kumagai Y."/>
        </authorList>
    </citation>
    <scope>NUCLEOTIDE SEQUENCE [LARGE SCALE GENOMIC DNA]</scope>
    <source>
        <strain evidence="5 6">JCM 13191</strain>
    </source>
</reference>
<feature type="signal peptide" evidence="4">
    <location>
        <begin position="1"/>
        <end position="19"/>
    </location>
</feature>
<feature type="binding site" evidence="3">
    <location>
        <position position="155"/>
    </location>
    <ligand>
        <name>a divalent metal cation</name>
        <dbReference type="ChEBI" id="CHEBI:60240"/>
    </ligand>
</feature>
<dbReference type="STRING" id="331648.BST97_04090"/>
<organism evidence="5 6">
    <name type="scientific">Nonlabens spongiae</name>
    <dbReference type="NCBI Taxonomy" id="331648"/>
    <lineage>
        <taxon>Bacteria</taxon>
        <taxon>Pseudomonadati</taxon>
        <taxon>Bacteroidota</taxon>
        <taxon>Flavobacteriia</taxon>
        <taxon>Flavobacteriales</taxon>
        <taxon>Flavobacteriaceae</taxon>
        <taxon>Nonlabens</taxon>
    </lineage>
</organism>
<proteinExistence type="inferred from homology"/>
<evidence type="ECO:0000256" key="1">
    <source>
        <dbReference type="ARBA" id="ARBA00008635"/>
    </source>
</evidence>
<dbReference type="Proteomes" id="UP000193431">
    <property type="component" value="Chromosome"/>
</dbReference>
<dbReference type="InterPro" id="IPR034660">
    <property type="entry name" value="DinB/YfiT-like"/>
</dbReference>
<keyword evidence="2 3" id="KW-0479">Metal-binding</keyword>
<evidence type="ECO:0000313" key="5">
    <source>
        <dbReference type="EMBL" id="ARN77226.1"/>
    </source>
</evidence>
<name>A0A1W6MIA3_9FLAO</name>
<keyword evidence="4" id="KW-0732">Signal</keyword>
<feature type="binding site" evidence="3">
    <location>
        <position position="151"/>
    </location>
    <ligand>
        <name>a divalent metal cation</name>
        <dbReference type="ChEBI" id="CHEBI:60240"/>
    </ligand>
</feature>
<protein>
    <submittedName>
        <fullName evidence="5">Damage-inducible protein DinB</fullName>
    </submittedName>
</protein>
<feature type="chain" id="PRO_5012845757" evidence="4">
    <location>
        <begin position="20"/>
        <end position="177"/>
    </location>
</feature>
<dbReference type="AlphaFoldDB" id="A0A1W6MIA3"/>
<feature type="binding site" evidence="3">
    <location>
        <position position="68"/>
    </location>
    <ligand>
        <name>a divalent metal cation</name>
        <dbReference type="ChEBI" id="CHEBI:60240"/>
    </ligand>
</feature>
<gene>
    <name evidence="5" type="ORF">BST97_04090</name>
</gene>
<comment type="similarity">
    <text evidence="1">Belongs to the DinB family.</text>
</comment>
<dbReference type="Gene3D" id="1.20.120.450">
    <property type="entry name" value="dinb family like domain"/>
    <property type="match status" value="1"/>
</dbReference>
<dbReference type="OrthoDB" id="119432at2"/>
<dbReference type="SUPFAM" id="SSF109854">
    <property type="entry name" value="DinB/YfiT-like putative metalloenzymes"/>
    <property type="match status" value="1"/>
</dbReference>
<dbReference type="RefSeq" id="WP_085766033.1">
    <property type="nucleotide sequence ID" value="NZ_CP019344.1"/>
</dbReference>
<sequence>MKRILITCMFLLAMQSTFSQTKDYVDQFIERLERSKDYLLLVADMMPEEDYHYRTTADSNSFAEHLMHIGWAMDWHSQTLMGERPARDWETDTLLKVDNKTKEEMISTMSDAFDNTIRFLKEFDESRLGERLDYFGADRTKLQIMMLLADHITHHRGQMLVLLRLKGIKPPRYVLYQ</sequence>
<evidence type="ECO:0000256" key="3">
    <source>
        <dbReference type="PIRSR" id="PIRSR607837-1"/>
    </source>
</evidence>
<dbReference type="EMBL" id="CP019344">
    <property type="protein sequence ID" value="ARN77226.1"/>
    <property type="molecule type" value="Genomic_DNA"/>
</dbReference>
<evidence type="ECO:0000256" key="2">
    <source>
        <dbReference type="ARBA" id="ARBA00022723"/>
    </source>
</evidence>
<dbReference type="Pfam" id="PF05163">
    <property type="entry name" value="DinB"/>
    <property type="match status" value="1"/>
</dbReference>
<evidence type="ECO:0000256" key="4">
    <source>
        <dbReference type="SAM" id="SignalP"/>
    </source>
</evidence>
<dbReference type="GO" id="GO:0046872">
    <property type="term" value="F:metal ion binding"/>
    <property type="evidence" value="ECO:0007669"/>
    <property type="project" value="UniProtKB-KW"/>
</dbReference>
<evidence type="ECO:0000313" key="6">
    <source>
        <dbReference type="Proteomes" id="UP000193431"/>
    </source>
</evidence>
<dbReference type="InterPro" id="IPR007837">
    <property type="entry name" value="DinB"/>
</dbReference>
<keyword evidence="6" id="KW-1185">Reference proteome</keyword>